<protein>
    <submittedName>
        <fullName evidence="5">Virulence factor Mce family protein</fullName>
    </submittedName>
</protein>
<dbReference type="InterPro" id="IPR005693">
    <property type="entry name" value="Mce"/>
</dbReference>
<evidence type="ECO:0000259" key="3">
    <source>
        <dbReference type="Pfam" id="PF02470"/>
    </source>
</evidence>
<reference evidence="5 6" key="1">
    <citation type="submission" date="2022-06" db="EMBL/GenBank/DDBJ databases">
        <title>Genomic Encyclopedia of Archaeal and Bacterial Type Strains, Phase II (KMG-II): from individual species to whole genera.</title>
        <authorList>
            <person name="Goeker M."/>
        </authorList>
    </citation>
    <scope>NUCLEOTIDE SEQUENCE [LARGE SCALE GENOMIC DNA]</scope>
    <source>
        <strain evidence="5 6">DSM 45037</strain>
    </source>
</reference>
<proteinExistence type="predicted"/>
<dbReference type="NCBIfam" id="TIGR00996">
    <property type="entry name" value="Mtu_fam_mce"/>
    <property type="match status" value="1"/>
</dbReference>
<feature type="transmembrane region" description="Helical" evidence="2">
    <location>
        <begin position="26"/>
        <end position="47"/>
    </location>
</feature>
<dbReference type="InterPro" id="IPR003399">
    <property type="entry name" value="Mce/MlaD"/>
</dbReference>
<feature type="domain" description="Mammalian cell entry C-terminal" evidence="4">
    <location>
        <begin position="140"/>
        <end position="299"/>
    </location>
</feature>
<sequence length="426" mass="45585">MMSDQSARHDLRDTSGPGRWFTPRHIAILVTTVVVALIAAGVLWWVFTSISKTHITAYFKSSVGIYEGTDVRIMGVKVGSVDKVEPQGEQVKVELSVDGGQPLPADVRAVQITPSVVADRYIQLTPTYHDGDRKAGKDITLSLNQTMVPVEVDQLYSSVEKLSKSLGPQGANRQGALSDLITTGAKNLSGNGDKLGQTIEKLSAATQTLSDSRGNLVDTIKNLDVFVGALADNDAQVRQFNTQLSSFSEFLAGERQQLGQALNKLSIALGDVATFVQDNRIALGDRVRELLPTTKTLADTTNFQKEILTVLPVTLSNLANAYNAESGTLDLRVVLPELQSLAGTSCKLLDLGQLKPGDPAFVQFSNTLRPILNQCANITSQIDQGIKTPTLNLPFGILSTDNQQRRGAVPGTVPGTPSPGLSGGPR</sequence>
<evidence type="ECO:0000256" key="2">
    <source>
        <dbReference type="SAM" id="Phobius"/>
    </source>
</evidence>
<feature type="region of interest" description="Disordered" evidence="1">
    <location>
        <begin position="403"/>
        <end position="426"/>
    </location>
</feature>
<gene>
    <name evidence="5" type="ORF">LX12_004177</name>
</gene>
<dbReference type="InterPro" id="IPR024516">
    <property type="entry name" value="Mce_C"/>
</dbReference>
<organism evidence="5 6">
    <name type="scientific">Williamsia serinedens</name>
    <dbReference type="NCBI Taxonomy" id="391736"/>
    <lineage>
        <taxon>Bacteria</taxon>
        <taxon>Bacillati</taxon>
        <taxon>Actinomycetota</taxon>
        <taxon>Actinomycetes</taxon>
        <taxon>Mycobacteriales</taxon>
        <taxon>Nocardiaceae</taxon>
        <taxon>Williamsia</taxon>
    </lineage>
</organism>
<feature type="compositionally biased region" description="Low complexity" evidence="1">
    <location>
        <begin position="409"/>
        <end position="420"/>
    </location>
</feature>
<accession>A0ABT1H6U4</accession>
<feature type="domain" description="Mce/MlaD" evidence="3">
    <location>
        <begin position="52"/>
        <end position="126"/>
    </location>
</feature>
<dbReference type="Proteomes" id="UP001205740">
    <property type="component" value="Unassembled WGS sequence"/>
</dbReference>
<evidence type="ECO:0000256" key="1">
    <source>
        <dbReference type="SAM" id="MobiDB-lite"/>
    </source>
</evidence>
<name>A0ABT1H6U4_9NOCA</name>
<dbReference type="Pfam" id="PF11887">
    <property type="entry name" value="Mce4_CUP1"/>
    <property type="match status" value="1"/>
</dbReference>
<keyword evidence="2" id="KW-1133">Transmembrane helix</keyword>
<dbReference type="RefSeq" id="WP_253656536.1">
    <property type="nucleotide sequence ID" value="NZ_BAAAOE010000007.1"/>
</dbReference>
<keyword evidence="6" id="KW-1185">Reference proteome</keyword>
<dbReference type="Pfam" id="PF02470">
    <property type="entry name" value="MlaD"/>
    <property type="match status" value="1"/>
</dbReference>
<keyword evidence="2" id="KW-0812">Transmembrane</keyword>
<dbReference type="InterPro" id="IPR052336">
    <property type="entry name" value="MlaD_Phospholipid_Transporter"/>
</dbReference>
<dbReference type="PANTHER" id="PTHR33371">
    <property type="entry name" value="INTERMEMBRANE PHOSPHOLIPID TRANSPORT SYSTEM BINDING PROTEIN MLAD-RELATED"/>
    <property type="match status" value="1"/>
</dbReference>
<keyword evidence="2" id="KW-0472">Membrane</keyword>
<evidence type="ECO:0000313" key="6">
    <source>
        <dbReference type="Proteomes" id="UP001205740"/>
    </source>
</evidence>
<dbReference type="EMBL" id="JAMTCG010000010">
    <property type="protein sequence ID" value="MCP2162964.1"/>
    <property type="molecule type" value="Genomic_DNA"/>
</dbReference>
<comment type="caution">
    <text evidence="5">The sequence shown here is derived from an EMBL/GenBank/DDBJ whole genome shotgun (WGS) entry which is preliminary data.</text>
</comment>
<dbReference type="PANTHER" id="PTHR33371:SF4">
    <property type="entry name" value="INTERMEMBRANE PHOSPHOLIPID TRANSPORT SYSTEM BINDING PROTEIN MLAD"/>
    <property type="match status" value="1"/>
</dbReference>
<evidence type="ECO:0000313" key="5">
    <source>
        <dbReference type="EMBL" id="MCP2162964.1"/>
    </source>
</evidence>
<evidence type="ECO:0000259" key="4">
    <source>
        <dbReference type="Pfam" id="PF11887"/>
    </source>
</evidence>